<evidence type="ECO:0000256" key="2">
    <source>
        <dbReference type="ARBA" id="ARBA00012782"/>
    </source>
</evidence>
<dbReference type="EC" id="3.5.4.2" evidence="2 6"/>
<dbReference type="NCBIfam" id="TIGR01178">
    <property type="entry name" value="ade"/>
    <property type="match status" value="1"/>
</dbReference>
<dbReference type="Pfam" id="PF13382">
    <property type="entry name" value="Adenine_deam_C"/>
    <property type="match status" value="1"/>
</dbReference>
<comment type="cofactor">
    <cofactor evidence="6">
        <name>Mn(2+)</name>
        <dbReference type="ChEBI" id="CHEBI:29035"/>
    </cofactor>
</comment>
<dbReference type="OrthoDB" id="9775607at2"/>
<dbReference type="InterPro" id="IPR006679">
    <property type="entry name" value="Adenine_deam"/>
</dbReference>
<evidence type="ECO:0000259" key="8">
    <source>
        <dbReference type="Pfam" id="PF13382"/>
    </source>
</evidence>
<dbReference type="Gene3D" id="2.30.40.10">
    <property type="entry name" value="Urease, subunit C, domain 1"/>
    <property type="match status" value="1"/>
</dbReference>
<dbReference type="STRING" id="1449351.RISW2_14900"/>
<feature type="domain" description="Amidohydrolase-related" evidence="7">
    <location>
        <begin position="65"/>
        <end position="344"/>
    </location>
</feature>
<dbReference type="SUPFAM" id="SSF51556">
    <property type="entry name" value="Metallo-dependent hydrolases"/>
    <property type="match status" value="1"/>
</dbReference>
<proteinExistence type="inferred from homology"/>
<organism evidence="9 10">
    <name type="scientific">Roseivivax isoporae LMG 25204</name>
    <dbReference type="NCBI Taxonomy" id="1449351"/>
    <lineage>
        <taxon>Bacteria</taxon>
        <taxon>Pseudomonadati</taxon>
        <taxon>Pseudomonadota</taxon>
        <taxon>Alphaproteobacteria</taxon>
        <taxon>Rhodobacterales</taxon>
        <taxon>Roseobacteraceae</taxon>
        <taxon>Roseivivax</taxon>
    </lineage>
</organism>
<dbReference type="InterPro" id="IPR011059">
    <property type="entry name" value="Metal-dep_hydrolase_composite"/>
</dbReference>
<evidence type="ECO:0000256" key="5">
    <source>
        <dbReference type="ARBA" id="ARBA00047720"/>
    </source>
</evidence>
<comment type="caution">
    <text evidence="9">The sequence shown here is derived from an EMBL/GenBank/DDBJ whole genome shotgun (WGS) entry which is preliminary data.</text>
</comment>
<comment type="catalytic activity">
    <reaction evidence="5 6">
        <text>adenine + H2O + H(+) = hypoxanthine + NH4(+)</text>
        <dbReference type="Rhea" id="RHEA:23688"/>
        <dbReference type="ChEBI" id="CHEBI:15377"/>
        <dbReference type="ChEBI" id="CHEBI:15378"/>
        <dbReference type="ChEBI" id="CHEBI:16708"/>
        <dbReference type="ChEBI" id="CHEBI:17368"/>
        <dbReference type="ChEBI" id="CHEBI:28938"/>
        <dbReference type="EC" id="3.5.4.2"/>
    </reaction>
</comment>
<dbReference type="PATRIC" id="fig|1449351.3.peg.3850"/>
<evidence type="ECO:0000313" key="10">
    <source>
        <dbReference type="Proteomes" id="UP000023430"/>
    </source>
</evidence>
<dbReference type="Proteomes" id="UP000023430">
    <property type="component" value="Unassembled WGS sequence"/>
</dbReference>
<dbReference type="InterPro" id="IPR006680">
    <property type="entry name" value="Amidohydro-rel"/>
</dbReference>
<evidence type="ECO:0000256" key="6">
    <source>
        <dbReference type="HAMAP-Rule" id="MF_01518"/>
    </source>
</evidence>
<dbReference type="GO" id="GO:0000034">
    <property type="term" value="F:adenine deaminase activity"/>
    <property type="evidence" value="ECO:0007669"/>
    <property type="project" value="UniProtKB-UniRule"/>
</dbReference>
<dbReference type="PANTHER" id="PTHR11113:SF2">
    <property type="entry name" value="ADENINE DEAMINASE"/>
    <property type="match status" value="1"/>
</dbReference>
<dbReference type="AlphaFoldDB" id="X7F5B0"/>
<evidence type="ECO:0000259" key="7">
    <source>
        <dbReference type="Pfam" id="PF01979"/>
    </source>
</evidence>
<evidence type="ECO:0000256" key="1">
    <source>
        <dbReference type="ARBA" id="ARBA00006773"/>
    </source>
</evidence>
<name>X7F5B0_9RHOB</name>
<dbReference type="eggNOG" id="COG1001">
    <property type="taxonomic scope" value="Bacteria"/>
</dbReference>
<keyword evidence="4 6" id="KW-0464">Manganese</keyword>
<dbReference type="GO" id="GO:0006146">
    <property type="term" value="P:adenine catabolic process"/>
    <property type="evidence" value="ECO:0007669"/>
    <property type="project" value="InterPro"/>
</dbReference>
<keyword evidence="3 6" id="KW-0378">Hydrolase</keyword>
<dbReference type="InterPro" id="IPR026912">
    <property type="entry name" value="Adenine_deam_C"/>
</dbReference>
<gene>
    <name evidence="6" type="primary">ade</name>
    <name evidence="9" type="ORF">RISW2_14900</name>
</gene>
<reference evidence="9 10" key="1">
    <citation type="submission" date="2014-01" db="EMBL/GenBank/DDBJ databases">
        <title>Roseivivax isoporae LMG 25204 Genome Sequencing.</title>
        <authorList>
            <person name="Lai Q."/>
            <person name="Li G."/>
            <person name="Shao Z."/>
        </authorList>
    </citation>
    <scope>NUCLEOTIDE SEQUENCE [LARGE SCALE GENOMIC DNA]</scope>
    <source>
        <strain evidence="9 10">LMG 25204</strain>
    </source>
</reference>
<evidence type="ECO:0000256" key="4">
    <source>
        <dbReference type="ARBA" id="ARBA00023211"/>
    </source>
</evidence>
<dbReference type="CDD" id="cd01295">
    <property type="entry name" value="AdeC"/>
    <property type="match status" value="1"/>
</dbReference>
<dbReference type="EMBL" id="JAME01000036">
    <property type="protein sequence ID" value="ETX27286.1"/>
    <property type="molecule type" value="Genomic_DNA"/>
</dbReference>
<sequence length="564" mass="60144">MTDLASRIAAARGDAPADLVLRGARVLDLVTGETFEGDVAILGKTIVGTGHAYEGARVIDATGLTLVPGFIDTHLHVESSLVTPLEFDRCVTPHGVTTAICDPHEIANVIGAEGIRYFQRASEHTVMDLRVQLSSCVPSTHMETAGAALDADDLAALRGHPSGIGLAEFMNYPGVIHRDPAALAKLALFEGGHVDGHCPLLSGRDLNAYCAAGIRTEHEATSAAEAREKLMRGMRVLIREGSVSKDLEALQPVLTERTAPYMCLCTDDRNPLDIAEEGHLDHMIRTLIARGTPPLAAYRAASLSAAEAFGLRDRGLIAPGYRADIVALNDVDSCDVAFVIAGGVVADDAAFAARGDLPPVGRESVRAPRVAAADFRSTGNRQETDVIGVREGRILTDHLHEDIAIEDGDKRPDPARDLMRVAVIERHGRNGNIATGFVRGFGMQAGAIASTLCHDHHNIVAVGADYDDMAVAANRLGEIEGGFVVVRGGRVRAELALPVAGLMSLESFETVRDRLRDLRAAARDLGVTLHEPFLQLSFLALPVIPALKITDRGMVDVTRFEIIG</sequence>
<evidence type="ECO:0000313" key="9">
    <source>
        <dbReference type="EMBL" id="ETX27286.1"/>
    </source>
</evidence>
<protein>
    <recommendedName>
        <fullName evidence="2 6">Adenine deaminase</fullName>
        <shortName evidence="6">Adenase</shortName>
        <shortName evidence="6">Adenine aminase</shortName>
        <ecNumber evidence="2 6">3.5.4.2</ecNumber>
    </recommendedName>
</protein>
<dbReference type="RefSeq" id="WP_043774060.1">
    <property type="nucleotide sequence ID" value="NZ_JAME01000036.1"/>
</dbReference>
<accession>X7F5B0</accession>
<keyword evidence="10" id="KW-1185">Reference proteome</keyword>
<dbReference type="InterPro" id="IPR032466">
    <property type="entry name" value="Metal_Hydrolase"/>
</dbReference>
<dbReference type="Pfam" id="PF01979">
    <property type="entry name" value="Amidohydro_1"/>
    <property type="match status" value="1"/>
</dbReference>
<feature type="domain" description="Adenine deaminase C-terminal" evidence="8">
    <location>
        <begin position="394"/>
        <end position="561"/>
    </location>
</feature>
<dbReference type="HAMAP" id="MF_01518">
    <property type="entry name" value="Adenine_deamin"/>
    <property type="match status" value="1"/>
</dbReference>
<comment type="similarity">
    <text evidence="1 6">Belongs to the metallo-dependent hydrolases superfamily. Adenine deaminase family.</text>
</comment>
<dbReference type="Gene3D" id="3.20.20.140">
    <property type="entry name" value="Metal-dependent hydrolases"/>
    <property type="match status" value="1"/>
</dbReference>
<dbReference type="PANTHER" id="PTHR11113">
    <property type="entry name" value="N-ACETYLGLUCOSAMINE-6-PHOSPHATE DEACETYLASE"/>
    <property type="match status" value="1"/>
</dbReference>
<dbReference type="SUPFAM" id="SSF51338">
    <property type="entry name" value="Composite domain of metallo-dependent hydrolases"/>
    <property type="match status" value="1"/>
</dbReference>
<evidence type="ECO:0000256" key="3">
    <source>
        <dbReference type="ARBA" id="ARBA00022801"/>
    </source>
</evidence>